<reference evidence="5" key="1">
    <citation type="submission" date="2020-06" db="EMBL/GenBank/DDBJ databases">
        <authorList>
            <person name="Li T."/>
            <person name="Hu X."/>
            <person name="Zhang T."/>
            <person name="Song X."/>
            <person name="Zhang H."/>
            <person name="Dai N."/>
            <person name="Sheng W."/>
            <person name="Hou X."/>
            <person name="Wei L."/>
        </authorList>
    </citation>
    <scope>NUCLEOTIDE SEQUENCE</scope>
    <source>
        <strain evidence="5">3651</strain>
        <tissue evidence="5">Leaf</tissue>
    </source>
</reference>
<accession>A0AAE1YBF3</accession>
<dbReference type="Gene3D" id="3.40.50.300">
    <property type="entry name" value="P-loop containing nucleotide triphosphate hydrolases"/>
    <property type="match status" value="1"/>
</dbReference>
<name>A0AAE1YBF3_9LAMI</name>
<comment type="caution">
    <text evidence="5">The sequence shown here is derived from an EMBL/GenBank/DDBJ whole genome shotgun (WGS) entry which is preliminary data.</text>
</comment>
<dbReference type="InterPro" id="IPR027417">
    <property type="entry name" value="P-loop_NTPase"/>
</dbReference>
<dbReference type="PANTHER" id="PTHR45644:SF56">
    <property type="entry name" value="AAA ATPASE, PUTATIVE (AFU_ORTHOLOGUE AFUA_2G12920)-RELATED"/>
    <property type="match status" value="1"/>
</dbReference>
<dbReference type="GO" id="GO:0016887">
    <property type="term" value="F:ATP hydrolysis activity"/>
    <property type="evidence" value="ECO:0007669"/>
    <property type="project" value="InterPro"/>
</dbReference>
<feature type="domain" description="AAA ATPase AAA+ lid" evidence="4">
    <location>
        <begin position="167"/>
        <end position="201"/>
    </location>
</feature>
<dbReference type="InterPro" id="IPR003959">
    <property type="entry name" value="ATPase_AAA_core"/>
</dbReference>
<proteinExistence type="predicted"/>
<keyword evidence="1" id="KW-0547">Nucleotide-binding</keyword>
<organism evidence="5 6">
    <name type="scientific">Sesamum alatum</name>
    <dbReference type="NCBI Taxonomy" id="300844"/>
    <lineage>
        <taxon>Eukaryota</taxon>
        <taxon>Viridiplantae</taxon>
        <taxon>Streptophyta</taxon>
        <taxon>Embryophyta</taxon>
        <taxon>Tracheophyta</taxon>
        <taxon>Spermatophyta</taxon>
        <taxon>Magnoliopsida</taxon>
        <taxon>eudicotyledons</taxon>
        <taxon>Gunneridae</taxon>
        <taxon>Pentapetalae</taxon>
        <taxon>asterids</taxon>
        <taxon>lamiids</taxon>
        <taxon>Lamiales</taxon>
        <taxon>Pedaliaceae</taxon>
        <taxon>Sesamum</taxon>
    </lineage>
</organism>
<dbReference type="Proteomes" id="UP001293254">
    <property type="component" value="Unassembled WGS sequence"/>
</dbReference>
<evidence type="ECO:0008006" key="7">
    <source>
        <dbReference type="Google" id="ProtNLM"/>
    </source>
</evidence>
<evidence type="ECO:0000313" key="5">
    <source>
        <dbReference type="EMBL" id="KAK4427135.1"/>
    </source>
</evidence>
<feature type="domain" description="ATPase AAA-type core" evidence="3">
    <location>
        <begin position="99"/>
        <end position="156"/>
    </location>
</feature>
<evidence type="ECO:0000259" key="3">
    <source>
        <dbReference type="Pfam" id="PF00004"/>
    </source>
</evidence>
<evidence type="ECO:0000313" key="6">
    <source>
        <dbReference type="Proteomes" id="UP001293254"/>
    </source>
</evidence>
<dbReference type="InterPro" id="IPR051701">
    <property type="entry name" value="Mito_OM_Translocase_MSP1"/>
</dbReference>
<dbReference type="SUPFAM" id="SSF52540">
    <property type="entry name" value="P-loop containing nucleoside triphosphate hydrolases"/>
    <property type="match status" value="1"/>
</dbReference>
<dbReference type="Pfam" id="PF00004">
    <property type="entry name" value="AAA"/>
    <property type="match status" value="1"/>
</dbReference>
<keyword evidence="6" id="KW-1185">Reference proteome</keyword>
<protein>
    <recommendedName>
        <fullName evidence="7">ATPase AAA-type core domain-containing protein</fullName>
    </recommendedName>
</protein>
<dbReference type="GO" id="GO:0005741">
    <property type="term" value="C:mitochondrial outer membrane"/>
    <property type="evidence" value="ECO:0007669"/>
    <property type="project" value="TreeGrafter"/>
</dbReference>
<dbReference type="Gene3D" id="1.10.8.60">
    <property type="match status" value="1"/>
</dbReference>
<reference evidence="5" key="2">
    <citation type="journal article" date="2024" name="Plant">
        <title>Genomic evolution and insights into agronomic trait innovations of Sesamum species.</title>
        <authorList>
            <person name="Miao H."/>
            <person name="Wang L."/>
            <person name="Qu L."/>
            <person name="Liu H."/>
            <person name="Sun Y."/>
            <person name="Le M."/>
            <person name="Wang Q."/>
            <person name="Wei S."/>
            <person name="Zheng Y."/>
            <person name="Lin W."/>
            <person name="Duan Y."/>
            <person name="Cao H."/>
            <person name="Xiong S."/>
            <person name="Wang X."/>
            <person name="Wei L."/>
            <person name="Li C."/>
            <person name="Ma Q."/>
            <person name="Ju M."/>
            <person name="Zhao R."/>
            <person name="Li G."/>
            <person name="Mu C."/>
            <person name="Tian Q."/>
            <person name="Mei H."/>
            <person name="Zhang T."/>
            <person name="Gao T."/>
            <person name="Zhang H."/>
        </authorList>
    </citation>
    <scope>NUCLEOTIDE SEQUENCE</scope>
    <source>
        <strain evidence="5">3651</strain>
    </source>
</reference>
<gene>
    <name evidence="5" type="ORF">Salat_1482400</name>
</gene>
<dbReference type="Pfam" id="PF17862">
    <property type="entry name" value="AAA_lid_3"/>
    <property type="match status" value="1"/>
</dbReference>
<evidence type="ECO:0000256" key="1">
    <source>
        <dbReference type="ARBA" id="ARBA00022741"/>
    </source>
</evidence>
<keyword evidence="2" id="KW-0067">ATP-binding</keyword>
<dbReference type="InterPro" id="IPR041569">
    <property type="entry name" value="AAA_lid_3"/>
</dbReference>
<evidence type="ECO:0000256" key="2">
    <source>
        <dbReference type="ARBA" id="ARBA00022840"/>
    </source>
</evidence>
<dbReference type="AlphaFoldDB" id="A0AAE1YBF3"/>
<dbReference type="EMBL" id="JACGWO010000005">
    <property type="protein sequence ID" value="KAK4427135.1"/>
    <property type="molecule type" value="Genomic_DNA"/>
</dbReference>
<dbReference type="GO" id="GO:0005524">
    <property type="term" value="F:ATP binding"/>
    <property type="evidence" value="ECO:0007669"/>
    <property type="project" value="UniProtKB-KW"/>
</dbReference>
<dbReference type="PANTHER" id="PTHR45644">
    <property type="entry name" value="AAA ATPASE, PUTATIVE (AFU_ORTHOLOGUE AFUA_2G12920)-RELATED-RELATED"/>
    <property type="match status" value="1"/>
</dbReference>
<sequence>MVADFLWHLRVVGSRWRVGNGQTTRTWSDRWLPRLFTFKPLIRPLNTSDGDRVSSLLDGSDGRWNEADVRNLFHPSGAELVLGYSAGRSQNEEMNGIFISRKEYGRVEESEKLTRAVFSIAATKLAPVVIIFIDEVDSLLDLPDAGTRLEILKVLLAQENLESGFPFEQLAYATKGYSGSDLKNLSVAAAYRSVQELLTTKSRKRG</sequence>
<evidence type="ECO:0000259" key="4">
    <source>
        <dbReference type="Pfam" id="PF17862"/>
    </source>
</evidence>